<evidence type="ECO:0000313" key="2">
    <source>
        <dbReference type="EMBL" id="AFJ48431.1"/>
    </source>
</evidence>
<dbReference type="AlphaFoldDB" id="I2BD27"/>
<accession>I2BD27</accession>
<protein>
    <submittedName>
        <fullName evidence="2">Putative lipoprotein</fullName>
    </submittedName>
</protein>
<reference evidence="2 3" key="1">
    <citation type="journal article" date="2012" name="J. Bacteriol.">
        <title>Complete genome sequence of the B12-producing Shimwellia blattae strain DSM 4481, isolated from a cockroach.</title>
        <authorList>
            <person name="Brzuszkiewicz E."/>
            <person name="Waschkowitz T."/>
            <person name="Wiezer A."/>
            <person name="Daniel R."/>
        </authorList>
    </citation>
    <scope>NUCLEOTIDE SEQUENCE [LARGE SCALE GENOMIC DNA]</scope>
    <source>
        <strain evidence="3">ATCC 29907 / DSM 4481 / JCM 1650 / NBRC 105725 / CDC 9005-74</strain>
    </source>
</reference>
<dbReference type="HOGENOM" id="CLU_176271_1_0_6"/>
<dbReference type="eggNOG" id="ENOG50333ZE">
    <property type="taxonomic scope" value="Bacteria"/>
</dbReference>
<proteinExistence type="predicted"/>
<evidence type="ECO:0000313" key="3">
    <source>
        <dbReference type="Proteomes" id="UP000001955"/>
    </source>
</evidence>
<dbReference type="Pfam" id="PF13146">
    <property type="entry name" value="TRL"/>
    <property type="match status" value="1"/>
</dbReference>
<sequence length="105" mass="10621">MKQYRFLLPSVLLAAVALSGCARAPSPVGTGLYTSVKGGVMATGTAGDKTGRACAQSILGLVNTGDASIETARKAGNITTVASIDYETTGAFPFYGKNCLIVTGS</sequence>
<keyword evidence="2" id="KW-0449">Lipoprotein</keyword>
<dbReference type="OrthoDB" id="6078409at2"/>
<feature type="chain" id="PRO_5003656131" evidence="1">
    <location>
        <begin position="25"/>
        <end position="105"/>
    </location>
</feature>
<dbReference type="RefSeq" id="WP_014716184.1">
    <property type="nucleotide sequence ID" value="NC_017910.1"/>
</dbReference>
<dbReference type="EMBL" id="CP001560">
    <property type="protein sequence ID" value="AFJ48431.1"/>
    <property type="molecule type" value="Genomic_DNA"/>
</dbReference>
<dbReference type="KEGG" id="ebt:EBL_c33680"/>
<dbReference type="STRING" id="630626.EBL_c33680"/>
<feature type="signal peptide" evidence="1">
    <location>
        <begin position="1"/>
        <end position="24"/>
    </location>
</feature>
<evidence type="ECO:0000256" key="1">
    <source>
        <dbReference type="SAM" id="SignalP"/>
    </source>
</evidence>
<gene>
    <name evidence="2" type="ordered locus">EBL_c33680</name>
</gene>
<dbReference type="InterPro" id="IPR025113">
    <property type="entry name" value="TRL-like"/>
</dbReference>
<dbReference type="PROSITE" id="PS51257">
    <property type="entry name" value="PROKAR_LIPOPROTEIN"/>
    <property type="match status" value="1"/>
</dbReference>
<keyword evidence="3" id="KW-1185">Reference proteome</keyword>
<name>I2BD27_SHIBC</name>
<organism evidence="2 3">
    <name type="scientific">Shimwellia blattae (strain ATCC 29907 / DSM 4481 / JCM 1650 / NBRC 105725 / CDC 9005-74)</name>
    <name type="common">Escherichia blattae</name>
    <dbReference type="NCBI Taxonomy" id="630626"/>
    <lineage>
        <taxon>Bacteria</taxon>
        <taxon>Pseudomonadati</taxon>
        <taxon>Pseudomonadota</taxon>
        <taxon>Gammaproteobacteria</taxon>
        <taxon>Enterobacterales</taxon>
        <taxon>Enterobacteriaceae</taxon>
        <taxon>Shimwellia</taxon>
    </lineage>
</organism>
<keyword evidence="1" id="KW-0732">Signal</keyword>
<dbReference type="Proteomes" id="UP000001955">
    <property type="component" value="Chromosome"/>
</dbReference>